<dbReference type="CDD" id="cd08368">
    <property type="entry name" value="LIM"/>
    <property type="match status" value="3"/>
</dbReference>
<feature type="compositionally biased region" description="Low complexity" evidence="6">
    <location>
        <begin position="223"/>
        <end position="233"/>
    </location>
</feature>
<feature type="region of interest" description="Disordered" evidence="6">
    <location>
        <begin position="123"/>
        <end position="183"/>
    </location>
</feature>
<dbReference type="SUPFAM" id="SSF57716">
    <property type="entry name" value="Glucocorticoid receptor-like (DNA-binding domain)"/>
    <property type="match status" value="2"/>
</dbReference>
<dbReference type="SMART" id="SM00132">
    <property type="entry name" value="LIM"/>
    <property type="match status" value="4"/>
</dbReference>
<feature type="domain" description="LIM zinc-binding" evidence="7">
    <location>
        <begin position="700"/>
        <end position="760"/>
    </location>
</feature>
<dbReference type="GO" id="GO:0046872">
    <property type="term" value="F:metal ion binding"/>
    <property type="evidence" value="ECO:0007669"/>
    <property type="project" value="UniProtKB-KW"/>
</dbReference>
<dbReference type="OrthoDB" id="1112565at2759"/>
<evidence type="ECO:0000313" key="9">
    <source>
        <dbReference type="Proteomes" id="UP000807716"/>
    </source>
</evidence>
<feature type="compositionally biased region" description="Low complexity" evidence="6">
    <location>
        <begin position="134"/>
        <end position="178"/>
    </location>
</feature>
<dbReference type="PANTHER" id="PTHR24205:SF16">
    <property type="entry name" value="GH01042P-RELATED"/>
    <property type="match status" value="1"/>
</dbReference>
<keyword evidence="4 5" id="KW-0440">LIM domain</keyword>
<evidence type="ECO:0000256" key="4">
    <source>
        <dbReference type="ARBA" id="ARBA00023038"/>
    </source>
</evidence>
<feature type="compositionally biased region" description="Polar residues" evidence="6">
    <location>
        <begin position="386"/>
        <end position="396"/>
    </location>
</feature>
<dbReference type="PANTHER" id="PTHR24205">
    <property type="entry name" value="FOUR AND A HALF LIM DOMAINS PROTEIN"/>
    <property type="match status" value="1"/>
</dbReference>
<evidence type="ECO:0000256" key="5">
    <source>
        <dbReference type="PROSITE-ProRule" id="PRU00125"/>
    </source>
</evidence>
<feature type="domain" description="LIM zinc-binding" evidence="7">
    <location>
        <begin position="633"/>
        <end position="693"/>
    </location>
</feature>
<name>A0A9P6U3P5_9FUNG</name>
<proteinExistence type="predicted"/>
<feature type="region of interest" description="Disordered" evidence="6">
    <location>
        <begin position="886"/>
        <end position="913"/>
    </location>
</feature>
<feature type="compositionally biased region" description="Low complexity" evidence="6">
    <location>
        <begin position="364"/>
        <end position="381"/>
    </location>
</feature>
<feature type="domain" description="LIM zinc-binding" evidence="7">
    <location>
        <begin position="57"/>
        <end position="119"/>
    </location>
</feature>
<organism evidence="8 9">
    <name type="scientific">Actinomortierella ambigua</name>
    <dbReference type="NCBI Taxonomy" id="1343610"/>
    <lineage>
        <taxon>Eukaryota</taxon>
        <taxon>Fungi</taxon>
        <taxon>Fungi incertae sedis</taxon>
        <taxon>Mucoromycota</taxon>
        <taxon>Mortierellomycotina</taxon>
        <taxon>Mortierellomycetes</taxon>
        <taxon>Mortierellales</taxon>
        <taxon>Mortierellaceae</taxon>
        <taxon>Actinomortierella</taxon>
    </lineage>
</organism>
<evidence type="ECO:0000256" key="3">
    <source>
        <dbReference type="ARBA" id="ARBA00022833"/>
    </source>
</evidence>
<dbReference type="Gene3D" id="2.10.110.10">
    <property type="entry name" value="Cysteine Rich Protein"/>
    <property type="match status" value="4"/>
</dbReference>
<comment type="caution">
    <text evidence="8">The sequence shown here is derived from an EMBL/GenBank/DDBJ whole genome shotgun (WGS) entry which is preliminary data.</text>
</comment>
<keyword evidence="3 5" id="KW-0862">Zinc</keyword>
<dbReference type="PROSITE" id="PS50023">
    <property type="entry name" value="LIM_DOMAIN_2"/>
    <property type="match status" value="4"/>
</dbReference>
<feature type="compositionally biased region" description="Polar residues" evidence="6">
    <location>
        <begin position="814"/>
        <end position="828"/>
    </location>
</feature>
<reference evidence="8" key="1">
    <citation type="journal article" date="2020" name="Fungal Divers.">
        <title>Resolving the Mortierellaceae phylogeny through synthesis of multi-gene phylogenetics and phylogenomics.</title>
        <authorList>
            <person name="Vandepol N."/>
            <person name="Liber J."/>
            <person name="Desiro A."/>
            <person name="Na H."/>
            <person name="Kennedy M."/>
            <person name="Barry K."/>
            <person name="Grigoriev I.V."/>
            <person name="Miller A.N."/>
            <person name="O'Donnell K."/>
            <person name="Stajich J.E."/>
            <person name="Bonito G."/>
        </authorList>
    </citation>
    <scope>NUCLEOTIDE SEQUENCE</scope>
    <source>
        <strain evidence="8">BC1065</strain>
    </source>
</reference>
<dbReference type="PROSITE" id="PS00478">
    <property type="entry name" value="LIM_DOMAIN_1"/>
    <property type="match status" value="3"/>
</dbReference>
<evidence type="ECO:0000256" key="6">
    <source>
        <dbReference type="SAM" id="MobiDB-lite"/>
    </source>
</evidence>
<protein>
    <recommendedName>
        <fullName evidence="7">LIM zinc-binding domain-containing protein</fullName>
    </recommendedName>
</protein>
<evidence type="ECO:0000256" key="2">
    <source>
        <dbReference type="ARBA" id="ARBA00022737"/>
    </source>
</evidence>
<evidence type="ECO:0000259" key="7">
    <source>
        <dbReference type="PROSITE" id="PS50023"/>
    </source>
</evidence>
<keyword evidence="9" id="KW-1185">Reference proteome</keyword>
<feature type="region of interest" description="Disordered" evidence="6">
    <location>
        <begin position="813"/>
        <end position="872"/>
    </location>
</feature>
<dbReference type="Proteomes" id="UP000807716">
    <property type="component" value="Unassembled WGS sequence"/>
</dbReference>
<feature type="compositionally biased region" description="Pro residues" evidence="6">
    <location>
        <begin position="435"/>
        <end position="446"/>
    </location>
</feature>
<dbReference type="InterPro" id="IPR001781">
    <property type="entry name" value="Znf_LIM"/>
</dbReference>
<accession>A0A9P6U3P5</accession>
<dbReference type="EMBL" id="JAAAJB010000345">
    <property type="protein sequence ID" value="KAG0257848.1"/>
    <property type="molecule type" value="Genomic_DNA"/>
</dbReference>
<feature type="compositionally biased region" description="Low complexity" evidence="6">
    <location>
        <begin position="863"/>
        <end position="872"/>
    </location>
</feature>
<keyword evidence="1 5" id="KW-0479">Metal-binding</keyword>
<keyword evidence="2" id="KW-0677">Repeat</keyword>
<evidence type="ECO:0000313" key="8">
    <source>
        <dbReference type="EMBL" id="KAG0257848.1"/>
    </source>
</evidence>
<feature type="compositionally biased region" description="Gly residues" evidence="6">
    <location>
        <begin position="256"/>
        <end position="270"/>
    </location>
</feature>
<feature type="compositionally biased region" description="Low complexity" evidence="6">
    <location>
        <begin position="334"/>
        <end position="355"/>
    </location>
</feature>
<sequence length="992" mass="104547">MTATTTTTTAPRPHPLITQKVCNGCSKQIHQAKVFVEPSRPTIIYCEKCYVERFTKGTCPTCYKPVMSKTDIFVTHENRSWHKSCFVCFNCRKDVSSRPMVDLRKRPCCEHCLMAQAGSAQSPLSERSTDALHSATTAASPALSIPSSPSPTSTSSSSGPAFAPASPVTLSHSSSTSSNYRQDFSSTGKAVAHAHGHHDYVGGISSSYPGMGRLQADDFTQESAGSASASASARMGGNTSVSPFVKDEVYPSLSAGNGGGGGSSSNGVGGWRSNSSLSNHSHHNSRASSPFPSHPYGGGGGDHHHVRPVSPVGRDVGHPGLYRTRSRSFGGRGSAANSRSSSPGSVRSSATSSSGLYRSDSQVTTATNASSSDDAPTTATSHGHSRPTTPLHQLNKTVHHEQEPITTAEDREQLLQPKPEDPRLSRNAYREQHFAPPPPPPAPPSFPSSHLHPSSAPPPPRQGQGLHRVRSRSFAATAEKAGLVRARTEALIAASPSGILSPVSPSFGPTRSSKFLNPSTMSTTTTVANVTTSIHSQPLSSVLNRPISPAPKAGGASKPDIRTNAAAAAVGVSNKLAAPMEDLEQQQSRPSYYRHGRQRSNTVGEAVTFPAVSVASSPGSPAKRRSSMQPDSGSCLKCFEKVVESGVKLPNGDRYHIQCFLCTGCKQIFTESEFHIVNGRPYHPQCSVMAGSTSMMSTTTRCAKCSKLISKRTIRFGGLNYHPQCFACSHCNQVLQSTSKFFEVDGKVECERCCEEKDRQRLPQMVPLPRSTESSFPTATSPVVRRQSQYYTGGGGGMVAGSMATTPMAFDATRPTTMTGQESPSGASTPRMYRSASPTGSPGGGGGSDLASSSPTSGQDYRSQSPAAAMSSLSLSPMNAAAGAGGVLSPGSASTTMPNHMSPMGPRADPPVLTSLFSTRTRPLPKFGGTVTCPRCKQPIGVMDQTPGPKGDKWHKKCLNCKGCKKVLDSSALTLGEGEAYCRACYNKATKA</sequence>
<feature type="compositionally biased region" description="Basic and acidic residues" evidence="6">
    <location>
        <begin position="398"/>
        <end position="433"/>
    </location>
</feature>
<evidence type="ECO:0000256" key="1">
    <source>
        <dbReference type="ARBA" id="ARBA00022723"/>
    </source>
</evidence>
<gene>
    <name evidence="8" type="ORF">DFQ27_004918</name>
</gene>
<feature type="domain" description="LIM zinc-binding" evidence="7">
    <location>
        <begin position="931"/>
        <end position="992"/>
    </location>
</feature>
<dbReference type="Pfam" id="PF00412">
    <property type="entry name" value="LIM"/>
    <property type="match status" value="4"/>
</dbReference>
<dbReference type="AlphaFoldDB" id="A0A9P6U3P5"/>
<feature type="region of interest" description="Disordered" evidence="6">
    <location>
        <begin position="220"/>
        <end position="470"/>
    </location>
</feature>